<dbReference type="AlphaFoldDB" id="C8PGS4"/>
<dbReference type="EMBL" id="ACYG01000019">
    <property type="protein sequence ID" value="EEV18312.1"/>
    <property type="molecule type" value="Genomic_DNA"/>
</dbReference>
<comment type="caution">
    <text evidence="2">The sequence shown here is derived from an EMBL/GenBank/DDBJ whole genome shotgun (WGS) entry which is preliminary data.</text>
</comment>
<reference evidence="2 3" key="1">
    <citation type="submission" date="2009-07" db="EMBL/GenBank/DDBJ databases">
        <authorList>
            <person name="Madupu R."/>
            <person name="Sebastian Y."/>
            <person name="Durkin A.S."/>
            <person name="Torralba M."/>
            <person name="Methe B."/>
            <person name="Sutton G.G."/>
            <person name="Strausberg R.L."/>
            <person name="Nelson K.E."/>
        </authorList>
    </citation>
    <scope>NUCLEOTIDE SEQUENCE [LARGE SCALE GENOMIC DNA]</scope>
    <source>
        <strain evidence="2 3">RM3268</strain>
    </source>
</reference>
<gene>
    <name evidence="2" type="ORF">CAMGR0001_1069</name>
</gene>
<feature type="compositionally biased region" description="Basic and acidic residues" evidence="1">
    <location>
        <begin position="23"/>
        <end position="38"/>
    </location>
</feature>
<sequence>MLNFALKFQGLQAVNFNYKPQKRNSERPKGLRRNTDVF</sequence>
<dbReference type="Proteomes" id="UP000005709">
    <property type="component" value="Unassembled WGS sequence"/>
</dbReference>
<feature type="region of interest" description="Disordered" evidence="1">
    <location>
        <begin position="19"/>
        <end position="38"/>
    </location>
</feature>
<evidence type="ECO:0000256" key="1">
    <source>
        <dbReference type="SAM" id="MobiDB-lite"/>
    </source>
</evidence>
<keyword evidence="3" id="KW-1185">Reference proteome</keyword>
<name>C8PGS4_9BACT</name>
<evidence type="ECO:0000313" key="2">
    <source>
        <dbReference type="EMBL" id="EEV18312.1"/>
    </source>
</evidence>
<accession>C8PGS4</accession>
<evidence type="ECO:0000313" key="3">
    <source>
        <dbReference type="Proteomes" id="UP000005709"/>
    </source>
</evidence>
<proteinExistence type="predicted"/>
<protein>
    <submittedName>
        <fullName evidence="2">Uncharacterized protein</fullName>
    </submittedName>
</protein>
<organism evidence="2 3">
    <name type="scientific">Campylobacter gracilis RM3268</name>
    <dbReference type="NCBI Taxonomy" id="553220"/>
    <lineage>
        <taxon>Bacteria</taxon>
        <taxon>Pseudomonadati</taxon>
        <taxon>Campylobacterota</taxon>
        <taxon>Epsilonproteobacteria</taxon>
        <taxon>Campylobacterales</taxon>
        <taxon>Campylobacteraceae</taxon>
        <taxon>Campylobacter</taxon>
    </lineage>
</organism>